<protein>
    <recommendedName>
        <fullName evidence="10">EamA domain-containing protein</fullName>
    </recommendedName>
</protein>
<evidence type="ECO:0000313" key="9">
    <source>
        <dbReference type="Proteomes" id="UP000002729"/>
    </source>
</evidence>
<dbReference type="OMA" id="NACFGEV"/>
<proteinExistence type="predicted"/>
<organism evidence="9">
    <name type="scientific">Aureococcus anophagefferens</name>
    <name type="common">Harmful bloom alga</name>
    <dbReference type="NCBI Taxonomy" id="44056"/>
    <lineage>
        <taxon>Eukaryota</taxon>
        <taxon>Sar</taxon>
        <taxon>Stramenopiles</taxon>
        <taxon>Ochrophyta</taxon>
        <taxon>Pelagophyceae</taxon>
        <taxon>Pelagomonadales</taxon>
        <taxon>Pelagomonadaceae</taxon>
        <taxon>Aureococcus</taxon>
    </lineage>
</organism>
<evidence type="ECO:0000256" key="5">
    <source>
        <dbReference type="ARBA" id="ARBA00022989"/>
    </source>
</evidence>
<evidence type="ECO:0000256" key="6">
    <source>
        <dbReference type="ARBA" id="ARBA00023136"/>
    </source>
</evidence>
<evidence type="ECO:0000256" key="7">
    <source>
        <dbReference type="SAM" id="Phobius"/>
    </source>
</evidence>
<sequence length="74" mass="7623">VGTVLGYVACFSLFTHVLKVIPLGVAYAIWSGAGCALTYAVGVICFGESISRNKILSILVIIAGVVGLELSNGH</sequence>
<feature type="non-terminal residue" evidence="8">
    <location>
        <position position="1"/>
    </location>
</feature>
<evidence type="ECO:0008006" key="10">
    <source>
        <dbReference type="Google" id="ProtNLM"/>
    </source>
</evidence>
<dbReference type="InParanoid" id="F0YCS2"/>
<dbReference type="KEGG" id="aaf:AURANDRAFT_28502"/>
<evidence type="ECO:0000256" key="3">
    <source>
        <dbReference type="ARBA" id="ARBA00022475"/>
    </source>
</evidence>
<dbReference type="InterPro" id="IPR037185">
    <property type="entry name" value="EmrE-like"/>
</dbReference>
<dbReference type="InterPro" id="IPR045324">
    <property type="entry name" value="Small_multidrug_res"/>
</dbReference>
<keyword evidence="5 7" id="KW-1133">Transmembrane helix</keyword>
<feature type="transmembrane region" description="Helical" evidence="7">
    <location>
        <begin position="20"/>
        <end position="46"/>
    </location>
</feature>
<accession>F0YCS2</accession>
<evidence type="ECO:0000313" key="8">
    <source>
        <dbReference type="EMBL" id="EGB07131.1"/>
    </source>
</evidence>
<comment type="subcellular location">
    <subcellularLocation>
        <location evidence="1">Cell membrane</location>
        <topology evidence="1">Multi-pass membrane protein</topology>
    </subcellularLocation>
</comment>
<gene>
    <name evidence="8" type="ORF">AURANDRAFT_28502</name>
</gene>
<dbReference type="SUPFAM" id="SSF103481">
    <property type="entry name" value="Multidrug resistance efflux transporter EmrE"/>
    <property type="match status" value="1"/>
</dbReference>
<dbReference type="PANTHER" id="PTHR30561:SF1">
    <property type="entry name" value="MULTIDRUG TRANSPORTER EMRE"/>
    <property type="match status" value="1"/>
</dbReference>
<keyword evidence="6 7" id="KW-0472">Membrane</keyword>
<reference evidence="8 9" key="1">
    <citation type="journal article" date="2011" name="Proc. Natl. Acad. Sci. U.S.A.">
        <title>Niche of harmful alga Aureococcus anophagefferens revealed through ecogenomics.</title>
        <authorList>
            <person name="Gobler C.J."/>
            <person name="Berry D.L."/>
            <person name="Dyhrman S.T."/>
            <person name="Wilhelm S.W."/>
            <person name="Salamov A."/>
            <person name="Lobanov A.V."/>
            <person name="Zhang Y."/>
            <person name="Collier J.L."/>
            <person name="Wurch L.L."/>
            <person name="Kustka A.B."/>
            <person name="Dill B.D."/>
            <person name="Shah M."/>
            <person name="VerBerkmoes N.C."/>
            <person name="Kuo A."/>
            <person name="Terry A."/>
            <person name="Pangilinan J."/>
            <person name="Lindquist E.A."/>
            <person name="Lucas S."/>
            <person name="Paulsen I.T."/>
            <person name="Hattenrath-Lehmann T.K."/>
            <person name="Talmage S.C."/>
            <person name="Walker E.A."/>
            <person name="Koch F."/>
            <person name="Burson A.M."/>
            <person name="Marcoval M.A."/>
            <person name="Tang Y.Z."/>
            <person name="Lecleir G.R."/>
            <person name="Coyne K.J."/>
            <person name="Berg G.M."/>
            <person name="Bertrand E.M."/>
            <person name="Saito M.A."/>
            <person name="Gladyshev V.N."/>
            <person name="Grigoriev I.V."/>
        </authorList>
    </citation>
    <scope>NUCLEOTIDE SEQUENCE [LARGE SCALE GENOMIC DNA]</scope>
    <source>
        <strain evidence="9">CCMP 1984</strain>
    </source>
</reference>
<evidence type="ECO:0000256" key="2">
    <source>
        <dbReference type="ARBA" id="ARBA00022448"/>
    </source>
</evidence>
<keyword evidence="3" id="KW-1003">Cell membrane</keyword>
<dbReference type="EMBL" id="GL833132">
    <property type="protein sequence ID" value="EGB07131.1"/>
    <property type="molecule type" value="Genomic_DNA"/>
</dbReference>
<dbReference type="Proteomes" id="UP000002729">
    <property type="component" value="Unassembled WGS sequence"/>
</dbReference>
<dbReference type="RefSeq" id="XP_009038360.1">
    <property type="nucleotide sequence ID" value="XM_009040112.1"/>
</dbReference>
<keyword evidence="4 7" id="KW-0812">Transmembrane</keyword>
<evidence type="ECO:0000256" key="4">
    <source>
        <dbReference type="ARBA" id="ARBA00022692"/>
    </source>
</evidence>
<dbReference type="PANTHER" id="PTHR30561">
    <property type="entry name" value="SMR FAMILY PROTON-DEPENDENT DRUG EFFLUX TRANSPORTER SUGE"/>
    <property type="match status" value="1"/>
</dbReference>
<dbReference type="GeneID" id="20220552"/>
<name>F0YCS2_AURAN</name>
<dbReference type="Pfam" id="PF00893">
    <property type="entry name" value="Multi_Drug_Res"/>
    <property type="match status" value="1"/>
</dbReference>
<dbReference type="Gene3D" id="1.10.3730.20">
    <property type="match status" value="1"/>
</dbReference>
<dbReference type="GO" id="GO:0022857">
    <property type="term" value="F:transmembrane transporter activity"/>
    <property type="evidence" value="ECO:0007669"/>
    <property type="project" value="InterPro"/>
</dbReference>
<keyword evidence="2" id="KW-0813">Transport</keyword>
<dbReference type="GO" id="GO:0005886">
    <property type="term" value="C:plasma membrane"/>
    <property type="evidence" value="ECO:0007669"/>
    <property type="project" value="UniProtKB-SubCell"/>
</dbReference>
<dbReference type="OrthoDB" id="195543at2759"/>
<feature type="transmembrane region" description="Helical" evidence="7">
    <location>
        <begin position="55"/>
        <end position="71"/>
    </location>
</feature>
<evidence type="ECO:0000256" key="1">
    <source>
        <dbReference type="ARBA" id="ARBA00004651"/>
    </source>
</evidence>
<dbReference type="InterPro" id="IPR000390">
    <property type="entry name" value="Small_drug/metabolite_transptr"/>
</dbReference>
<dbReference type="AlphaFoldDB" id="F0YCS2"/>
<keyword evidence="9" id="KW-1185">Reference proteome</keyword>